<keyword evidence="7" id="KW-0808">Transferase</keyword>
<evidence type="ECO:0000256" key="4">
    <source>
        <dbReference type="ARBA" id="ARBA00023125"/>
    </source>
</evidence>
<dbReference type="InterPro" id="IPR015421">
    <property type="entry name" value="PyrdxlP-dep_Trfase_major"/>
</dbReference>
<dbReference type="PROSITE" id="PS50949">
    <property type="entry name" value="HTH_GNTR"/>
    <property type="match status" value="1"/>
</dbReference>
<proteinExistence type="inferred from homology"/>
<dbReference type="InterPro" id="IPR015424">
    <property type="entry name" value="PyrdxlP-dep_Trfase"/>
</dbReference>
<dbReference type="InterPro" id="IPR051446">
    <property type="entry name" value="HTH_trans_reg/aminotransferase"/>
</dbReference>
<organism evidence="7 8">
    <name type="scientific">Dongia rigui</name>
    <dbReference type="NCBI Taxonomy" id="940149"/>
    <lineage>
        <taxon>Bacteria</taxon>
        <taxon>Pseudomonadati</taxon>
        <taxon>Pseudomonadota</taxon>
        <taxon>Alphaproteobacteria</taxon>
        <taxon>Rhodospirillales</taxon>
        <taxon>Dongiaceae</taxon>
        <taxon>Dongia</taxon>
    </lineage>
</organism>
<protein>
    <submittedName>
        <fullName evidence="7">PLP-dependent aminotransferase family protein</fullName>
    </submittedName>
</protein>
<evidence type="ECO:0000256" key="2">
    <source>
        <dbReference type="ARBA" id="ARBA00022898"/>
    </source>
</evidence>
<sequence length="462" mass="49700">MRQKTCPWLPDMRDDDGPLYLAIADRLAADLQAGRVSPGQQLPTQRALAEALGIDFTTVSRGYAEARRRGLIDATVGRGTFVRAPLRRDAAQSPIDMSMNLPPLSAATDIAGLVRDGMEAITGRADFGTLMTYRDSAGTAADRAAGGRWLQDRVGAVPLERLLIAGGTQLALTAILTTYAKSGDRILTEALTYPGFRAAAEHLGLRMEGIAMDDEGLLPDALDAACQSGRVKLLYCAPTLHNPTTATMSETRRQQIADVARRNGLTIIEDDSYGLLARNAPPALARLAPDITIYLGGLSKVLTPALRVTYMVVPDAWMAERLAGALRAVSQMTPPLMLALASHWILEGIATRLLSSLRDESVARQRLATGRLPRTSLKTAPEAYHLWLHLPEAWPRAAFVRHLQRQNIAVVASDAFAVTEQPPEAVRLCLGAATDRESLDLALTTVATTLTEPAGRPVPAVV</sequence>
<accession>A0ABU5DZM2</accession>
<dbReference type="PANTHER" id="PTHR46577">
    <property type="entry name" value="HTH-TYPE TRANSCRIPTIONAL REGULATORY PROTEIN GABR"/>
    <property type="match status" value="1"/>
</dbReference>
<dbReference type="Proteomes" id="UP001271769">
    <property type="component" value="Unassembled WGS sequence"/>
</dbReference>
<dbReference type="EMBL" id="JAXCLX010000002">
    <property type="protein sequence ID" value="MDY0872756.1"/>
    <property type="molecule type" value="Genomic_DNA"/>
</dbReference>
<evidence type="ECO:0000313" key="8">
    <source>
        <dbReference type="Proteomes" id="UP001271769"/>
    </source>
</evidence>
<keyword evidence="7" id="KW-0032">Aminotransferase</keyword>
<dbReference type="GO" id="GO:0008483">
    <property type="term" value="F:transaminase activity"/>
    <property type="evidence" value="ECO:0007669"/>
    <property type="project" value="UniProtKB-KW"/>
</dbReference>
<evidence type="ECO:0000259" key="6">
    <source>
        <dbReference type="PROSITE" id="PS50949"/>
    </source>
</evidence>
<dbReference type="InterPro" id="IPR000524">
    <property type="entry name" value="Tscrpt_reg_HTH_GntR"/>
</dbReference>
<dbReference type="CDD" id="cd07377">
    <property type="entry name" value="WHTH_GntR"/>
    <property type="match status" value="1"/>
</dbReference>
<dbReference type="RefSeq" id="WP_320501230.1">
    <property type="nucleotide sequence ID" value="NZ_JAXCLX010000002.1"/>
</dbReference>
<reference evidence="7 8" key="1">
    <citation type="journal article" date="2013" name="Antonie Van Leeuwenhoek">
        <title>Dongia rigui sp. nov., isolated from freshwater of a large wetland in Korea.</title>
        <authorList>
            <person name="Baik K.S."/>
            <person name="Hwang Y.M."/>
            <person name="Choi J.S."/>
            <person name="Kwon J."/>
            <person name="Seong C.N."/>
        </authorList>
    </citation>
    <scope>NUCLEOTIDE SEQUENCE [LARGE SCALE GENOMIC DNA]</scope>
    <source>
        <strain evidence="7 8">04SU4-P</strain>
    </source>
</reference>
<evidence type="ECO:0000313" key="7">
    <source>
        <dbReference type="EMBL" id="MDY0872756.1"/>
    </source>
</evidence>
<evidence type="ECO:0000256" key="1">
    <source>
        <dbReference type="ARBA" id="ARBA00005384"/>
    </source>
</evidence>
<dbReference type="Gene3D" id="1.10.10.10">
    <property type="entry name" value="Winged helix-like DNA-binding domain superfamily/Winged helix DNA-binding domain"/>
    <property type="match status" value="1"/>
</dbReference>
<gene>
    <name evidence="7" type="ORF">SMD31_12510</name>
</gene>
<dbReference type="InterPro" id="IPR036388">
    <property type="entry name" value="WH-like_DNA-bd_sf"/>
</dbReference>
<dbReference type="SMART" id="SM00345">
    <property type="entry name" value="HTH_GNTR"/>
    <property type="match status" value="1"/>
</dbReference>
<dbReference type="Gene3D" id="3.40.640.10">
    <property type="entry name" value="Type I PLP-dependent aspartate aminotransferase-like (Major domain)"/>
    <property type="match status" value="1"/>
</dbReference>
<keyword evidence="4" id="KW-0238">DNA-binding</keyword>
<comment type="similarity">
    <text evidence="1">In the C-terminal section; belongs to the class-I pyridoxal-phosphate-dependent aminotransferase family.</text>
</comment>
<keyword evidence="8" id="KW-1185">Reference proteome</keyword>
<dbReference type="InterPro" id="IPR036390">
    <property type="entry name" value="WH_DNA-bd_sf"/>
</dbReference>
<keyword evidence="2" id="KW-0663">Pyridoxal phosphate</keyword>
<dbReference type="SUPFAM" id="SSF46785">
    <property type="entry name" value="Winged helix' DNA-binding domain"/>
    <property type="match status" value="1"/>
</dbReference>
<comment type="caution">
    <text evidence="7">The sequence shown here is derived from an EMBL/GenBank/DDBJ whole genome shotgun (WGS) entry which is preliminary data.</text>
</comment>
<feature type="domain" description="HTH gntR-type" evidence="6">
    <location>
        <begin position="17"/>
        <end position="85"/>
    </location>
</feature>
<evidence type="ECO:0000256" key="3">
    <source>
        <dbReference type="ARBA" id="ARBA00023015"/>
    </source>
</evidence>
<dbReference type="InterPro" id="IPR004839">
    <property type="entry name" value="Aminotransferase_I/II_large"/>
</dbReference>
<dbReference type="Pfam" id="PF00392">
    <property type="entry name" value="GntR"/>
    <property type="match status" value="1"/>
</dbReference>
<dbReference type="CDD" id="cd00609">
    <property type="entry name" value="AAT_like"/>
    <property type="match status" value="1"/>
</dbReference>
<dbReference type="PANTHER" id="PTHR46577:SF1">
    <property type="entry name" value="HTH-TYPE TRANSCRIPTIONAL REGULATORY PROTEIN GABR"/>
    <property type="match status" value="1"/>
</dbReference>
<keyword evidence="5" id="KW-0804">Transcription</keyword>
<keyword evidence="3" id="KW-0805">Transcription regulation</keyword>
<dbReference type="SUPFAM" id="SSF53383">
    <property type="entry name" value="PLP-dependent transferases"/>
    <property type="match status" value="1"/>
</dbReference>
<name>A0ABU5DZM2_9PROT</name>
<dbReference type="Pfam" id="PF00155">
    <property type="entry name" value="Aminotran_1_2"/>
    <property type="match status" value="1"/>
</dbReference>
<evidence type="ECO:0000256" key="5">
    <source>
        <dbReference type="ARBA" id="ARBA00023163"/>
    </source>
</evidence>